<proteinExistence type="predicted"/>
<dbReference type="RefSeq" id="WP_181872038.1">
    <property type="nucleotide sequence ID" value="NZ_QPIZ01000003.1"/>
</dbReference>
<name>A0A368VBP0_9BACT</name>
<feature type="region of interest" description="Disordered" evidence="1">
    <location>
        <begin position="38"/>
        <end position="58"/>
    </location>
</feature>
<comment type="caution">
    <text evidence="2">The sequence shown here is derived from an EMBL/GenBank/DDBJ whole genome shotgun (WGS) entry which is preliminary data.</text>
</comment>
<evidence type="ECO:0000256" key="1">
    <source>
        <dbReference type="SAM" id="MobiDB-lite"/>
    </source>
</evidence>
<evidence type="ECO:0000313" key="3">
    <source>
        <dbReference type="Proteomes" id="UP000252733"/>
    </source>
</evidence>
<feature type="compositionally biased region" description="Basic and acidic residues" evidence="1">
    <location>
        <begin position="47"/>
        <end position="58"/>
    </location>
</feature>
<accession>A0A368VBP0</accession>
<sequence length="58" mass="6845">MNEKVIKVEVEVLNNTLEYLSTQPFKEVAQLITGIQKSVQENNQPEQEEKREEEKKKK</sequence>
<reference evidence="2 3" key="1">
    <citation type="submission" date="2018-07" db="EMBL/GenBank/DDBJ databases">
        <title>Freshwater and sediment microbial communities from various areas in North America, analyzing microbe dynamics in response to fracking.</title>
        <authorList>
            <person name="Lamendella R."/>
        </authorList>
    </citation>
    <scope>NUCLEOTIDE SEQUENCE [LARGE SCALE GENOMIC DNA]</scope>
    <source>
        <strain evidence="2 3">160A</strain>
    </source>
</reference>
<dbReference type="EMBL" id="QPIZ01000003">
    <property type="protein sequence ID" value="RCW38677.1"/>
    <property type="molecule type" value="Genomic_DNA"/>
</dbReference>
<keyword evidence="3" id="KW-1185">Reference proteome</keyword>
<protein>
    <submittedName>
        <fullName evidence="2">Uncharacterized protein</fullName>
    </submittedName>
</protein>
<gene>
    <name evidence="2" type="ORF">DFO77_103147</name>
</gene>
<dbReference type="AlphaFoldDB" id="A0A368VBP0"/>
<evidence type="ECO:0000313" key="2">
    <source>
        <dbReference type="EMBL" id="RCW38677.1"/>
    </source>
</evidence>
<organism evidence="2 3">
    <name type="scientific">Marinilabilia salmonicolor</name>
    <dbReference type="NCBI Taxonomy" id="989"/>
    <lineage>
        <taxon>Bacteria</taxon>
        <taxon>Pseudomonadati</taxon>
        <taxon>Bacteroidota</taxon>
        <taxon>Bacteroidia</taxon>
        <taxon>Marinilabiliales</taxon>
        <taxon>Marinilabiliaceae</taxon>
        <taxon>Marinilabilia</taxon>
    </lineage>
</organism>
<dbReference type="Proteomes" id="UP000252733">
    <property type="component" value="Unassembled WGS sequence"/>
</dbReference>